<name>A0A849VE92_9GAMM</name>
<dbReference type="EMBL" id="JABBPG010000002">
    <property type="protein sequence ID" value="NOU50047.1"/>
    <property type="molecule type" value="Genomic_DNA"/>
</dbReference>
<dbReference type="GO" id="GO:0016787">
    <property type="term" value="F:hydrolase activity"/>
    <property type="evidence" value="ECO:0007669"/>
    <property type="project" value="UniProtKB-KW"/>
</dbReference>
<reference evidence="1 2" key="1">
    <citation type="submission" date="2020-04" db="EMBL/GenBank/DDBJ databases">
        <title>Pseudoalteromonas caenipelagi sp. nov., isolated from a tidal flat.</title>
        <authorList>
            <person name="Park S."/>
            <person name="Yoon J.-H."/>
        </authorList>
    </citation>
    <scope>NUCLEOTIDE SEQUENCE [LARGE SCALE GENOMIC DNA]</scope>
    <source>
        <strain evidence="1 2">JBTF-M23</strain>
    </source>
</reference>
<sequence>MSNVFEHLPQPLNGINWEPSPSDYNKVPAPPEYGDTDFANEDFKYLWGPGDSTTKGRDDLKHIADMGFNTVKMYNWSVPAPSGYWQRDHSTFLSYAKQCGLKVIVPISNYFTGMAYNIRKSNGNGGGPSTGSGTNKVTDTTLKQWITAIVTEVYGTDKDPSPVVMWAIGNEFDNSNLGTFGYCEAQDIAKIASYIQEAEQSLGVPSGQTLPFSSPVTTALTPINSSISAKAPYNTLMGGCATQALLTAFTAVGLSDRFIASINSYQTGSQLKDYYKGFAKVFSSLKFYYGELGWSEGIGSETEQAQNVYDQFNTTIPEATSSSYYYGACLFEFSDELWKGPVGSTETKFGIQTFSTAAPTKFATQGDHSPVWGAKYPIDKFVKRKAYASVVAALASKPDPSS</sequence>
<keyword evidence="1" id="KW-0378">Hydrolase</keyword>
<dbReference type="RefSeq" id="WP_171625128.1">
    <property type="nucleotide sequence ID" value="NZ_JABBPG010000002.1"/>
</dbReference>
<dbReference type="Proteomes" id="UP000586305">
    <property type="component" value="Unassembled WGS sequence"/>
</dbReference>
<evidence type="ECO:0000313" key="1">
    <source>
        <dbReference type="EMBL" id="NOU50047.1"/>
    </source>
</evidence>
<dbReference type="InterPro" id="IPR017853">
    <property type="entry name" value="GH"/>
</dbReference>
<dbReference type="AlphaFoldDB" id="A0A849VE92"/>
<comment type="caution">
    <text evidence="1">The sequence shown here is derived from an EMBL/GenBank/DDBJ whole genome shotgun (WGS) entry which is preliminary data.</text>
</comment>
<protein>
    <submittedName>
        <fullName evidence="1">Cellulase family glycosylhydrolase</fullName>
    </submittedName>
</protein>
<dbReference type="Gene3D" id="3.20.20.80">
    <property type="entry name" value="Glycosidases"/>
    <property type="match status" value="1"/>
</dbReference>
<gene>
    <name evidence="1" type="ORF">HG263_05780</name>
</gene>
<organism evidence="1 2">
    <name type="scientific">Pseudoalteromonas caenipelagi</name>
    <dbReference type="NCBI Taxonomy" id="2726988"/>
    <lineage>
        <taxon>Bacteria</taxon>
        <taxon>Pseudomonadati</taxon>
        <taxon>Pseudomonadota</taxon>
        <taxon>Gammaproteobacteria</taxon>
        <taxon>Alteromonadales</taxon>
        <taxon>Pseudoalteromonadaceae</taxon>
        <taxon>Pseudoalteromonas</taxon>
    </lineage>
</organism>
<proteinExistence type="predicted"/>
<dbReference type="SUPFAM" id="SSF51445">
    <property type="entry name" value="(Trans)glycosidases"/>
    <property type="match status" value="1"/>
</dbReference>
<evidence type="ECO:0000313" key="2">
    <source>
        <dbReference type="Proteomes" id="UP000586305"/>
    </source>
</evidence>
<accession>A0A849VE92</accession>
<keyword evidence="2" id="KW-1185">Reference proteome</keyword>